<evidence type="ECO:0000313" key="2">
    <source>
        <dbReference type="Proteomes" id="UP000422764"/>
    </source>
</evidence>
<gene>
    <name evidence="1" type="ORF">GOM49_05325</name>
</gene>
<protein>
    <recommendedName>
        <fullName evidence="3">HNH nuclease domain-containing protein</fullName>
    </recommendedName>
</protein>
<proteinExistence type="predicted"/>
<sequence length="229" mass="26866">MFIIRTEYKSKINEYEVKGDIAYIKLSKKKGGFVDTKIDAEDLNLVLNKGEWFAEWDKEFNSYLAQNLNYSFAGDKKLKEKQSLHSFILGTNTRTPIRHLNGDTLDNRKCNIKIYDQNAAVNDYENVDFKTIAIILRDKYGRKKEKTLIDREDLDKVINFGYSWVYYLSRGRHYAAANTPNGRIFLHNFLMNPPKDMFTKHITHNTLDNRKSNLENLLLVKETEEVEHS</sequence>
<dbReference type="EMBL" id="CP046522">
    <property type="protein sequence ID" value="QGU94597.1"/>
    <property type="molecule type" value="Genomic_DNA"/>
</dbReference>
<reference evidence="1 2" key="1">
    <citation type="submission" date="2019-12" db="EMBL/GenBank/DDBJ databases">
        <title>Genome sequenceing of Clostridium bovifaecis.</title>
        <authorList>
            <person name="Yao Y."/>
        </authorList>
    </citation>
    <scope>NUCLEOTIDE SEQUENCE [LARGE SCALE GENOMIC DNA]</scope>
    <source>
        <strain evidence="1 2">BXX</strain>
    </source>
</reference>
<name>A0A6I6F1E7_9CLOT</name>
<keyword evidence="2" id="KW-1185">Reference proteome</keyword>
<evidence type="ECO:0008006" key="3">
    <source>
        <dbReference type="Google" id="ProtNLM"/>
    </source>
</evidence>
<dbReference type="AlphaFoldDB" id="A0A6I6F1E7"/>
<accession>A0A6I6F1E7</accession>
<evidence type="ECO:0000313" key="1">
    <source>
        <dbReference type="EMBL" id="QGU94597.1"/>
    </source>
</evidence>
<dbReference type="Proteomes" id="UP000422764">
    <property type="component" value="Chromosome"/>
</dbReference>
<organism evidence="1 2">
    <name type="scientific">Clostridium bovifaecis</name>
    <dbReference type="NCBI Taxonomy" id="2184719"/>
    <lineage>
        <taxon>Bacteria</taxon>
        <taxon>Bacillati</taxon>
        <taxon>Bacillota</taxon>
        <taxon>Clostridia</taxon>
        <taxon>Eubacteriales</taxon>
        <taxon>Clostridiaceae</taxon>
        <taxon>Clostridium</taxon>
    </lineage>
</organism>